<proteinExistence type="predicted"/>
<dbReference type="SUPFAM" id="SSF48097">
    <property type="entry name" value="Regulator of G-protein signaling, RGS"/>
    <property type="match status" value="1"/>
</dbReference>
<feature type="compositionally biased region" description="Low complexity" evidence="1">
    <location>
        <begin position="369"/>
        <end position="384"/>
    </location>
</feature>
<accession>A0A177WBS7</accession>
<evidence type="ECO:0000313" key="3">
    <source>
        <dbReference type="EMBL" id="OAJ37144.1"/>
    </source>
</evidence>
<dbReference type="InterPro" id="IPR016137">
    <property type="entry name" value="RGS"/>
</dbReference>
<gene>
    <name evidence="3" type="ORF">BDEG_21207</name>
</gene>
<dbReference type="Proteomes" id="UP000077115">
    <property type="component" value="Unassembled WGS sequence"/>
</dbReference>
<dbReference type="OrthoDB" id="196547at2759"/>
<sequence length="664" mass="72167">MTSSNRHVSTAPSSLSFAHQMLDPAFANVTSWRASKNMTIDLNTTYYARDSRSKDKCKRFFGEQRIPILAGSGSTAKLKAFFGAHTAAPSLPSSPSSSICSKSEFNASSPTGSSASTPATPTSGDDMDCGDTICLRPSKDGDYTFHHSTPMLVTTTNAPSVPLSQSSSCVTLIDLPVVEVHTPSIQTNALRQPTHPSLNPTAPLATAHSTKLVAPQCMGSRPSLVADALLLSPQKLHSPCGRAQAAIDNSRYLETSNVLASHQYHRTRRGSHGSAASLYTPSSNWLKRLVEETKRSNASLTDVQTAKVESLLNSIKHMPRPMSVDSLVSWAHYCQSAIHDSCSTLSTDTSQVDSASSVPLAAEQSLATLPLASTSSNTTHTASTRPRVPDSLSVDTKNAACKRSSSSTTLIDDKLRKLDAKLEHFAPSQPKLHTFRPIMFSDTIGSLSGNASSQSDSSSLISTSPYNSARGASTRKIAAIFGEVCPVDVSVQQIERDGLWSILMSNLPLCYFMLSLLKNHTPEILFFILDASQFEHTVYASNEQMQQAAYDLYALYFKIDAPFELNVSQKVRMAVATGIKTASIKCFSRYFQDMKRDLGKHTVLHHEATARKTEALLHSAVPAESTLLGHNRRLQIQAIRGRINVFIKDKLVSYIFLSNKHPRI</sequence>
<evidence type="ECO:0000256" key="1">
    <source>
        <dbReference type="SAM" id="MobiDB-lite"/>
    </source>
</evidence>
<protein>
    <recommendedName>
        <fullName evidence="2">RGS domain-containing protein</fullName>
    </recommendedName>
</protein>
<dbReference type="EMBL" id="DS022300">
    <property type="protein sequence ID" value="OAJ37144.1"/>
    <property type="molecule type" value="Genomic_DNA"/>
</dbReference>
<dbReference type="Pfam" id="PF00615">
    <property type="entry name" value="RGS"/>
    <property type="match status" value="1"/>
</dbReference>
<name>A0A177WBS7_BATDL</name>
<feature type="compositionally biased region" description="Low complexity" evidence="1">
    <location>
        <begin position="89"/>
        <end position="124"/>
    </location>
</feature>
<feature type="domain" description="RGS" evidence="2">
    <location>
        <begin position="518"/>
        <end position="598"/>
    </location>
</feature>
<evidence type="ECO:0000259" key="2">
    <source>
        <dbReference type="Pfam" id="PF00615"/>
    </source>
</evidence>
<dbReference type="STRING" id="403673.A0A177WBS7"/>
<dbReference type="InterPro" id="IPR036305">
    <property type="entry name" value="RGS_sf"/>
</dbReference>
<dbReference type="VEuPathDB" id="FungiDB:BDEG_21207"/>
<dbReference type="Gene3D" id="1.10.167.10">
    <property type="entry name" value="Regulator of G-protein Signalling 4, domain 2"/>
    <property type="match status" value="1"/>
</dbReference>
<organism evidence="3 4">
    <name type="scientific">Batrachochytrium dendrobatidis (strain JEL423)</name>
    <dbReference type="NCBI Taxonomy" id="403673"/>
    <lineage>
        <taxon>Eukaryota</taxon>
        <taxon>Fungi</taxon>
        <taxon>Fungi incertae sedis</taxon>
        <taxon>Chytridiomycota</taxon>
        <taxon>Chytridiomycota incertae sedis</taxon>
        <taxon>Chytridiomycetes</taxon>
        <taxon>Rhizophydiales</taxon>
        <taxon>Rhizophydiales incertae sedis</taxon>
        <taxon>Batrachochytrium</taxon>
    </lineage>
</organism>
<feature type="region of interest" description="Disordered" evidence="1">
    <location>
        <begin position="88"/>
        <end position="128"/>
    </location>
</feature>
<evidence type="ECO:0000313" key="4">
    <source>
        <dbReference type="Proteomes" id="UP000077115"/>
    </source>
</evidence>
<reference evidence="3 4" key="2">
    <citation type="submission" date="2016-05" db="EMBL/GenBank/DDBJ databases">
        <title>Lineage-specific infection strategies underlie the spectrum of fungal disease in amphibians.</title>
        <authorList>
            <person name="Cuomo C.A."/>
            <person name="Farrer R.A."/>
            <person name="James T."/>
            <person name="Longcore J."/>
            <person name="Birren B."/>
        </authorList>
    </citation>
    <scope>NUCLEOTIDE SEQUENCE [LARGE SCALE GENOMIC DNA]</scope>
    <source>
        <strain evidence="3 4">JEL423</strain>
    </source>
</reference>
<dbReference type="InterPro" id="IPR044926">
    <property type="entry name" value="RGS_subdomain_2"/>
</dbReference>
<reference evidence="3 4" key="1">
    <citation type="submission" date="2006-10" db="EMBL/GenBank/DDBJ databases">
        <title>The Genome Sequence of Batrachochytrium dendrobatidis JEL423.</title>
        <authorList>
            <consortium name="The Broad Institute Genome Sequencing Platform"/>
            <person name="Birren B."/>
            <person name="Lander E."/>
            <person name="Galagan J."/>
            <person name="Cuomo C."/>
            <person name="Devon K."/>
            <person name="Jaffe D."/>
            <person name="Butler J."/>
            <person name="Alvarez P."/>
            <person name="Gnerre S."/>
            <person name="Grabherr M."/>
            <person name="Kleber M."/>
            <person name="Mauceli E."/>
            <person name="Brockman W."/>
            <person name="Young S."/>
            <person name="LaButti K."/>
            <person name="Sykes S."/>
            <person name="DeCaprio D."/>
            <person name="Crawford M."/>
            <person name="Koehrsen M."/>
            <person name="Engels R."/>
            <person name="Montgomery P."/>
            <person name="Pearson M."/>
            <person name="Howarth C."/>
            <person name="Larson L."/>
            <person name="White J."/>
            <person name="O'Leary S."/>
            <person name="Kodira C."/>
            <person name="Zeng Q."/>
            <person name="Yandava C."/>
            <person name="Alvarado L."/>
            <person name="Longcore J."/>
            <person name="James T."/>
        </authorList>
    </citation>
    <scope>NUCLEOTIDE SEQUENCE [LARGE SCALE GENOMIC DNA]</scope>
    <source>
        <strain evidence="3 4">JEL423</strain>
    </source>
</reference>
<feature type="region of interest" description="Disordered" evidence="1">
    <location>
        <begin position="369"/>
        <end position="397"/>
    </location>
</feature>
<dbReference type="AlphaFoldDB" id="A0A177WBS7"/>